<sequence length="277" mass="29926">MAAPDFPTDIPTISHLSSSSISIPYTEFTATSIIHALSIEFTATPHVLSTAPVHVTSTPITSTTPNLHLTSSCNRVTARKRFRHPPAGKLAPLVPSSLPSGSSSHSLAGPSRKRRRSSVTSVTIAAHTPAAIAPARVDLLPILKRVRGSDFDYEASVEDGMEADAEADSKVDAEIGVEAKIEAEAEKSDGDTIEIRVDVVHPEPDTPAVFPVSTIVRLEEIKEELRVQGERENVAEGGKISLRAMVRSLEIIESRLRDTVRGERRDRARTELHLGLV</sequence>
<organism evidence="2 3">
    <name type="scientific">Tanacetum coccineum</name>
    <dbReference type="NCBI Taxonomy" id="301880"/>
    <lineage>
        <taxon>Eukaryota</taxon>
        <taxon>Viridiplantae</taxon>
        <taxon>Streptophyta</taxon>
        <taxon>Embryophyta</taxon>
        <taxon>Tracheophyta</taxon>
        <taxon>Spermatophyta</taxon>
        <taxon>Magnoliopsida</taxon>
        <taxon>eudicotyledons</taxon>
        <taxon>Gunneridae</taxon>
        <taxon>Pentapetalae</taxon>
        <taxon>asterids</taxon>
        <taxon>campanulids</taxon>
        <taxon>Asterales</taxon>
        <taxon>Asteraceae</taxon>
        <taxon>Asteroideae</taxon>
        <taxon>Anthemideae</taxon>
        <taxon>Anthemidinae</taxon>
        <taxon>Tanacetum</taxon>
    </lineage>
</organism>
<keyword evidence="3" id="KW-1185">Reference proteome</keyword>
<protein>
    <submittedName>
        <fullName evidence="2">Uncharacterized protein</fullName>
    </submittedName>
</protein>
<accession>A0ABQ4X133</accession>
<gene>
    <name evidence="2" type="ORF">Tco_0653672</name>
</gene>
<evidence type="ECO:0000313" key="2">
    <source>
        <dbReference type="EMBL" id="GJS58888.1"/>
    </source>
</evidence>
<feature type="region of interest" description="Disordered" evidence="1">
    <location>
        <begin position="84"/>
        <end position="121"/>
    </location>
</feature>
<evidence type="ECO:0000313" key="3">
    <source>
        <dbReference type="Proteomes" id="UP001151760"/>
    </source>
</evidence>
<name>A0ABQ4X133_9ASTR</name>
<dbReference type="EMBL" id="BQNB010009110">
    <property type="protein sequence ID" value="GJS58888.1"/>
    <property type="molecule type" value="Genomic_DNA"/>
</dbReference>
<reference evidence="2" key="1">
    <citation type="journal article" date="2022" name="Int. J. Mol. Sci.">
        <title>Draft Genome of Tanacetum Coccineum: Genomic Comparison of Closely Related Tanacetum-Family Plants.</title>
        <authorList>
            <person name="Yamashiro T."/>
            <person name="Shiraishi A."/>
            <person name="Nakayama K."/>
            <person name="Satake H."/>
        </authorList>
    </citation>
    <scope>NUCLEOTIDE SEQUENCE</scope>
</reference>
<evidence type="ECO:0000256" key="1">
    <source>
        <dbReference type="SAM" id="MobiDB-lite"/>
    </source>
</evidence>
<proteinExistence type="predicted"/>
<reference evidence="2" key="2">
    <citation type="submission" date="2022-01" db="EMBL/GenBank/DDBJ databases">
        <authorList>
            <person name="Yamashiro T."/>
            <person name="Shiraishi A."/>
            <person name="Satake H."/>
            <person name="Nakayama K."/>
        </authorList>
    </citation>
    <scope>NUCLEOTIDE SEQUENCE</scope>
</reference>
<dbReference type="Proteomes" id="UP001151760">
    <property type="component" value="Unassembled WGS sequence"/>
</dbReference>
<feature type="compositionally biased region" description="Low complexity" evidence="1">
    <location>
        <begin position="90"/>
        <end position="110"/>
    </location>
</feature>
<comment type="caution">
    <text evidence="2">The sequence shown here is derived from an EMBL/GenBank/DDBJ whole genome shotgun (WGS) entry which is preliminary data.</text>
</comment>